<organism evidence="1 2">
    <name type="scientific">Stereocaulon virgatum</name>
    <dbReference type="NCBI Taxonomy" id="373712"/>
    <lineage>
        <taxon>Eukaryota</taxon>
        <taxon>Fungi</taxon>
        <taxon>Dikarya</taxon>
        <taxon>Ascomycota</taxon>
        <taxon>Pezizomycotina</taxon>
        <taxon>Lecanoromycetes</taxon>
        <taxon>OSLEUM clade</taxon>
        <taxon>Lecanoromycetidae</taxon>
        <taxon>Lecanorales</taxon>
        <taxon>Lecanorineae</taxon>
        <taxon>Stereocaulaceae</taxon>
        <taxon>Stereocaulon</taxon>
    </lineage>
</organism>
<sequence>MSRQTLGHVLIYARQYCEHIIVDFGPDARLPPDEDPLVLQWAGGIVGIGSISSRQLKYSSVVDTMIGLYAVLYTQERFRAAMVDVFDNNIMVGEGYVEATSAS</sequence>
<evidence type="ECO:0000313" key="2">
    <source>
        <dbReference type="Proteomes" id="UP001590950"/>
    </source>
</evidence>
<name>A0ABR4A762_9LECA</name>
<dbReference type="Proteomes" id="UP001590950">
    <property type="component" value="Unassembled WGS sequence"/>
</dbReference>
<protein>
    <submittedName>
        <fullName evidence="1">Uncharacterized protein</fullName>
    </submittedName>
</protein>
<reference evidence="1 2" key="1">
    <citation type="submission" date="2024-09" db="EMBL/GenBank/DDBJ databases">
        <title>Rethinking Asexuality: The Enigmatic Case of Functional Sexual Genes in Lepraria (Stereocaulaceae).</title>
        <authorList>
            <person name="Doellman M."/>
            <person name="Sun Y."/>
            <person name="Barcenas-Pena A."/>
            <person name="Lumbsch H.T."/>
            <person name="Grewe F."/>
        </authorList>
    </citation>
    <scope>NUCLEOTIDE SEQUENCE [LARGE SCALE GENOMIC DNA]</scope>
    <source>
        <strain evidence="1 2">Mercado 3170</strain>
    </source>
</reference>
<evidence type="ECO:0000313" key="1">
    <source>
        <dbReference type="EMBL" id="KAL2041645.1"/>
    </source>
</evidence>
<keyword evidence="2" id="KW-1185">Reference proteome</keyword>
<comment type="caution">
    <text evidence="1">The sequence shown here is derived from an EMBL/GenBank/DDBJ whole genome shotgun (WGS) entry which is preliminary data.</text>
</comment>
<dbReference type="EMBL" id="JBEFKJ010000016">
    <property type="protein sequence ID" value="KAL2041645.1"/>
    <property type="molecule type" value="Genomic_DNA"/>
</dbReference>
<proteinExistence type="predicted"/>
<gene>
    <name evidence="1" type="ORF">N7G274_005429</name>
</gene>
<accession>A0ABR4A762</accession>